<evidence type="ECO:0000313" key="2">
    <source>
        <dbReference type="Proteomes" id="UP000023152"/>
    </source>
</evidence>
<dbReference type="AlphaFoldDB" id="X6N965"/>
<comment type="caution">
    <text evidence="1">The sequence shown here is derived from an EMBL/GenBank/DDBJ whole genome shotgun (WGS) entry which is preliminary data.</text>
</comment>
<keyword evidence="2" id="KW-1185">Reference proteome</keyword>
<sequence length="594" mass="68267">KFFFFFFLKKKKKKAIRLNSISSDSSSQIFTKMLCPFEEIKQFLKTKATNDRRVSTILSEDDVPELDIRRRSKVGGRTATVIKIVEPCGFLLPSLLKDLQDFITVVSNFEFSSNENKTLLIEQEESLPAPMVLGNWHNDLTLQIHEARIICLENVCFICLFGFLMGRNDYLMSYMFVHNIGIKKMECIVSIIGDNDTKNSNITSVQNSGQRCNVDNTWDLDISSLSIQVCPVEQISIRKSQIGDTSSIHKIINKSSFKCHVKQEDLCSLNRKLVFSTSLDCSSQLKQLEFCLSFVDLHIFNNIIKNIRERFNPDEGEPLNEKINRLVPPDRDLRSNFHRLKKNGYTGELCFEAILHCPSDYNLALQYCRNNEASFDVRFQRGDISAVTDLLPCWMYHNYRELSLHKHASEEDILRALLLSDNDIDTASRIIDNIRLKRTYSRSQSFISVSDIKTEDERIGDEKYDEEIRMLTPSEKGGNSHPDTMSNYEMKYADFVDEDHHVIEEKAIHPVQYSSADRLDKSAFRNRDDGNIPSHSASLLEDDVSTKGFAETGKYPQSRGFHLCVCVCVCFFFKCMCVHVCMFTRCDCVAFSCL</sequence>
<proteinExistence type="predicted"/>
<name>X6N965_RETFI</name>
<gene>
    <name evidence="1" type="ORF">RFI_14592</name>
</gene>
<feature type="non-terminal residue" evidence="1">
    <location>
        <position position="1"/>
    </location>
</feature>
<evidence type="ECO:0000313" key="1">
    <source>
        <dbReference type="EMBL" id="ETO22596.1"/>
    </source>
</evidence>
<dbReference type="EMBL" id="ASPP01010605">
    <property type="protein sequence ID" value="ETO22596.1"/>
    <property type="molecule type" value="Genomic_DNA"/>
</dbReference>
<dbReference type="Proteomes" id="UP000023152">
    <property type="component" value="Unassembled WGS sequence"/>
</dbReference>
<reference evidence="1 2" key="1">
    <citation type="journal article" date="2013" name="Curr. Biol.">
        <title>The Genome of the Foraminiferan Reticulomyxa filosa.</title>
        <authorList>
            <person name="Glockner G."/>
            <person name="Hulsmann N."/>
            <person name="Schleicher M."/>
            <person name="Noegel A.A."/>
            <person name="Eichinger L."/>
            <person name="Gallinger C."/>
            <person name="Pawlowski J."/>
            <person name="Sierra R."/>
            <person name="Euteneuer U."/>
            <person name="Pillet L."/>
            <person name="Moustafa A."/>
            <person name="Platzer M."/>
            <person name="Groth M."/>
            <person name="Szafranski K."/>
            <person name="Schliwa M."/>
        </authorList>
    </citation>
    <scope>NUCLEOTIDE SEQUENCE [LARGE SCALE GENOMIC DNA]</scope>
</reference>
<organism evidence="1 2">
    <name type="scientific">Reticulomyxa filosa</name>
    <dbReference type="NCBI Taxonomy" id="46433"/>
    <lineage>
        <taxon>Eukaryota</taxon>
        <taxon>Sar</taxon>
        <taxon>Rhizaria</taxon>
        <taxon>Retaria</taxon>
        <taxon>Foraminifera</taxon>
        <taxon>Monothalamids</taxon>
        <taxon>Reticulomyxidae</taxon>
        <taxon>Reticulomyxa</taxon>
    </lineage>
</organism>
<protein>
    <submittedName>
        <fullName evidence="1">Uncharacterized protein</fullName>
    </submittedName>
</protein>
<accession>X6N965</accession>